<evidence type="ECO:0000313" key="1">
    <source>
        <dbReference type="EMBL" id="GJU10168.1"/>
    </source>
</evidence>
<evidence type="ECO:0008006" key="3">
    <source>
        <dbReference type="Google" id="ProtNLM"/>
    </source>
</evidence>
<proteinExistence type="predicted"/>
<sequence>MQAARDRQKSYADVRHKPLEFQVEVDELMLKYHLGNGVVRFGKTGKKLNPSPWCPLLPHPPPREEERPLTLVLHYHVLPWYATVRLVPWFLNVLI</sequence>
<gene>
    <name evidence="1" type="ORF">Tco_1132564</name>
</gene>
<name>A0ABQ5JF68_9ASTR</name>
<keyword evidence="2" id="KW-1185">Reference proteome</keyword>
<dbReference type="EMBL" id="BQNB010021798">
    <property type="protein sequence ID" value="GJU10168.1"/>
    <property type="molecule type" value="Genomic_DNA"/>
</dbReference>
<comment type="caution">
    <text evidence="1">The sequence shown here is derived from an EMBL/GenBank/DDBJ whole genome shotgun (WGS) entry which is preliminary data.</text>
</comment>
<evidence type="ECO:0000313" key="2">
    <source>
        <dbReference type="Proteomes" id="UP001151760"/>
    </source>
</evidence>
<organism evidence="1 2">
    <name type="scientific">Tanacetum coccineum</name>
    <dbReference type="NCBI Taxonomy" id="301880"/>
    <lineage>
        <taxon>Eukaryota</taxon>
        <taxon>Viridiplantae</taxon>
        <taxon>Streptophyta</taxon>
        <taxon>Embryophyta</taxon>
        <taxon>Tracheophyta</taxon>
        <taxon>Spermatophyta</taxon>
        <taxon>Magnoliopsida</taxon>
        <taxon>eudicotyledons</taxon>
        <taxon>Gunneridae</taxon>
        <taxon>Pentapetalae</taxon>
        <taxon>asterids</taxon>
        <taxon>campanulids</taxon>
        <taxon>Asterales</taxon>
        <taxon>Asteraceae</taxon>
        <taxon>Asteroideae</taxon>
        <taxon>Anthemideae</taxon>
        <taxon>Anthemidinae</taxon>
        <taxon>Tanacetum</taxon>
    </lineage>
</organism>
<accession>A0ABQ5JF68</accession>
<dbReference type="Proteomes" id="UP001151760">
    <property type="component" value="Unassembled WGS sequence"/>
</dbReference>
<reference evidence="1" key="1">
    <citation type="journal article" date="2022" name="Int. J. Mol. Sci.">
        <title>Draft Genome of Tanacetum Coccineum: Genomic Comparison of Closely Related Tanacetum-Family Plants.</title>
        <authorList>
            <person name="Yamashiro T."/>
            <person name="Shiraishi A."/>
            <person name="Nakayama K."/>
            <person name="Satake H."/>
        </authorList>
    </citation>
    <scope>NUCLEOTIDE SEQUENCE</scope>
</reference>
<reference evidence="1" key="2">
    <citation type="submission" date="2022-01" db="EMBL/GenBank/DDBJ databases">
        <authorList>
            <person name="Yamashiro T."/>
            <person name="Shiraishi A."/>
            <person name="Satake H."/>
            <person name="Nakayama K."/>
        </authorList>
    </citation>
    <scope>NUCLEOTIDE SEQUENCE</scope>
</reference>
<protein>
    <recommendedName>
        <fullName evidence="3">Reverse transcriptase domain-containing protein</fullName>
    </recommendedName>
</protein>